<dbReference type="PANTHER" id="PTHR43775">
    <property type="entry name" value="FATTY ACID SYNTHASE"/>
    <property type="match status" value="1"/>
</dbReference>
<dbReference type="PANTHER" id="PTHR43775:SF51">
    <property type="entry name" value="INACTIVE PHENOLPHTHIOCEROL SYNTHESIS POLYKETIDE SYNTHASE TYPE I PKS1-RELATED"/>
    <property type="match status" value="1"/>
</dbReference>
<dbReference type="RefSeq" id="WP_091800906.1">
    <property type="nucleotide sequence ID" value="NZ_CP016353.1"/>
</dbReference>
<keyword evidence="4" id="KW-1185">Reference proteome</keyword>
<dbReference type="GO" id="GO:0004312">
    <property type="term" value="F:fatty acid synthase activity"/>
    <property type="evidence" value="ECO:0007669"/>
    <property type="project" value="TreeGrafter"/>
</dbReference>
<name>A0A222VYS3_9PSEU</name>
<sequence length="326" mass="34296">MSRPIALLLPGQGSQHAGMATGLYRTHPVFTAAMDEVFAAMGEEGARLRADWLARQPAVALDHVTRAQPLLFAIDYALGQVVFDWGLRPETLLGHSIGELAGATLAGVFGLGDAARLVLDRMHRLADGPPGGMLAVAARQEDVTPFLDGDVVIGAVNAPRQIVLAGPYPALALVEKSLLAQDFTCRRVPSLSPFHSPALAPATEGAAEVIATLPVSPPRITLYSCYTAAPLTYEDVADANYWARHPVAMIRFWPALDALLAERDAVLVEAGPGQGLSQLARRHPAVRAGRSAVVSLLPGRPGPPDRDRSALATAAKSLGVEGLTGL</sequence>
<protein>
    <submittedName>
        <fullName evidence="3">Acyl transferase domain-containing protein</fullName>
    </submittedName>
</protein>
<dbReference type="AlphaFoldDB" id="A0A222VYS3"/>
<dbReference type="InterPro" id="IPR016036">
    <property type="entry name" value="Malonyl_transacylase_ACP-bd"/>
</dbReference>
<dbReference type="OrthoDB" id="4726421at2"/>
<dbReference type="SUPFAM" id="SSF52151">
    <property type="entry name" value="FabD/lysophospholipase-like"/>
    <property type="match status" value="1"/>
</dbReference>
<proteinExistence type="predicted"/>
<dbReference type="Pfam" id="PF00698">
    <property type="entry name" value="Acyl_transf_1"/>
    <property type="match status" value="1"/>
</dbReference>
<dbReference type="KEGG" id="pmad:BAY61_07790"/>
<dbReference type="InterPro" id="IPR050091">
    <property type="entry name" value="PKS_NRPS_Biosynth_Enz"/>
</dbReference>
<gene>
    <name evidence="3" type="ORF">SAMN05421630_102566</name>
</gene>
<dbReference type="Proteomes" id="UP000199494">
    <property type="component" value="Unassembled WGS sequence"/>
</dbReference>
<keyword evidence="1 3" id="KW-0808">Transferase</keyword>
<organism evidence="3 4">
    <name type="scientific">Prauserella marina</name>
    <dbReference type="NCBI Taxonomy" id="530584"/>
    <lineage>
        <taxon>Bacteria</taxon>
        <taxon>Bacillati</taxon>
        <taxon>Actinomycetota</taxon>
        <taxon>Actinomycetes</taxon>
        <taxon>Pseudonocardiales</taxon>
        <taxon>Pseudonocardiaceae</taxon>
        <taxon>Prauserella</taxon>
    </lineage>
</organism>
<keyword evidence="2" id="KW-0012">Acyltransferase</keyword>
<reference evidence="3 4" key="1">
    <citation type="submission" date="2016-10" db="EMBL/GenBank/DDBJ databases">
        <authorList>
            <person name="de Groot N.N."/>
        </authorList>
    </citation>
    <scope>NUCLEOTIDE SEQUENCE [LARGE SCALE GENOMIC DNA]</scope>
    <source>
        <strain evidence="3 4">CGMCC 4.5506</strain>
    </source>
</reference>
<evidence type="ECO:0000256" key="1">
    <source>
        <dbReference type="ARBA" id="ARBA00022679"/>
    </source>
</evidence>
<dbReference type="Gene3D" id="3.40.366.10">
    <property type="entry name" value="Malonyl-Coenzyme A Acyl Carrier Protein, domain 2"/>
    <property type="match status" value="1"/>
</dbReference>
<dbReference type="InterPro" id="IPR016035">
    <property type="entry name" value="Acyl_Trfase/lysoPLipase"/>
</dbReference>
<dbReference type="Gene3D" id="3.30.70.250">
    <property type="entry name" value="Malonyl-CoA ACP transacylase, ACP-binding"/>
    <property type="match status" value="1"/>
</dbReference>
<evidence type="ECO:0000313" key="4">
    <source>
        <dbReference type="Proteomes" id="UP000199494"/>
    </source>
</evidence>
<accession>A0A222VYS3</accession>
<dbReference type="InterPro" id="IPR001227">
    <property type="entry name" value="Ac_transferase_dom_sf"/>
</dbReference>
<dbReference type="SUPFAM" id="SSF55048">
    <property type="entry name" value="Probable ACP-binding domain of malonyl-CoA ACP transacylase"/>
    <property type="match status" value="1"/>
</dbReference>
<dbReference type="InterPro" id="IPR014043">
    <property type="entry name" value="Acyl_transferase_dom"/>
</dbReference>
<dbReference type="EMBL" id="FMZE01000002">
    <property type="protein sequence ID" value="SDC55797.1"/>
    <property type="molecule type" value="Genomic_DNA"/>
</dbReference>
<dbReference type="SMART" id="SM00827">
    <property type="entry name" value="PKS_AT"/>
    <property type="match status" value="1"/>
</dbReference>
<evidence type="ECO:0000313" key="3">
    <source>
        <dbReference type="EMBL" id="SDC55797.1"/>
    </source>
</evidence>
<dbReference type="GO" id="GO:0006633">
    <property type="term" value="P:fatty acid biosynthetic process"/>
    <property type="evidence" value="ECO:0007669"/>
    <property type="project" value="TreeGrafter"/>
</dbReference>
<evidence type="ECO:0000256" key="2">
    <source>
        <dbReference type="ARBA" id="ARBA00023315"/>
    </source>
</evidence>
<dbReference type="STRING" id="530584.SAMN05421630_102566"/>
<dbReference type="Gene3D" id="3.30.70.3290">
    <property type="match status" value="1"/>
</dbReference>